<evidence type="ECO:0000256" key="2">
    <source>
        <dbReference type="RuleBase" id="RU000461"/>
    </source>
</evidence>
<dbReference type="PRINTS" id="PR00359">
    <property type="entry name" value="BP450"/>
</dbReference>
<dbReference type="PANTHER" id="PTHR46696:SF3">
    <property type="entry name" value="PULCHERRIMINIC ACID SYNTHASE"/>
    <property type="match status" value="1"/>
</dbReference>
<dbReference type="GO" id="GO:0020037">
    <property type="term" value="F:heme binding"/>
    <property type="evidence" value="ECO:0007669"/>
    <property type="project" value="InterPro"/>
</dbReference>
<dbReference type="AlphaFoldDB" id="A0A1H1VXA8"/>
<dbReference type="SUPFAM" id="SSF48264">
    <property type="entry name" value="Cytochrome P450"/>
    <property type="match status" value="1"/>
</dbReference>
<dbReference type="OrthoDB" id="4258484at2"/>
<keyword evidence="2" id="KW-0503">Monooxygenase</keyword>
<keyword evidence="2" id="KW-0408">Iron</keyword>
<dbReference type="Gene3D" id="1.10.630.10">
    <property type="entry name" value="Cytochrome P450"/>
    <property type="match status" value="1"/>
</dbReference>
<keyword evidence="2" id="KW-0479">Metal-binding</keyword>
<protein>
    <submittedName>
        <fullName evidence="3">Cytochrome P450</fullName>
    </submittedName>
</protein>
<dbReference type="PANTHER" id="PTHR46696">
    <property type="entry name" value="P450, PUTATIVE (EUROFUNG)-RELATED"/>
    <property type="match status" value="1"/>
</dbReference>
<dbReference type="Proteomes" id="UP000243413">
    <property type="component" value="Chromosome I"/>
</dbReference>
<sequence length="424" mass="47112">MSEAAKSDLEKVFADVASNYQGSDIDLHATYAKMRAETPVLEANFMEQLGVPSIAGVDPNRPCYTLFKYDDVMKVMRDSAQFTSGFIAEGLGAFFDGLILTAMDGDLHKSMRNLLQPVFLPETVNRWKEQRIDRVIREEFIKPMLPNKSADLMDFALYFPIRVIYSLIGFPEDKPEKIKQYAAWALAILAGPQVDPAKAEAAKKAAMEAVVALYDAIKEVVVQRRAEGAEGDDLISRLIRAEYEGRSLDDHEVTTFVRSLLPAAGETTTRTFGTLMVQLLENPDVLERVRADRGLVNKAIDESIRYEPVATFKVRQAADATEIRGVQIPKGAMVSCIVSSANRDEEAFVNADKFDIDRKPRPSFGFGFGPHMCIGQFVAKTEINCALNAILDLMPNLRLDPSKPAPKITGAQLRGPHELHVLWD</sequence>
<organism evidence="3 4">
    <name type="scientific">Halopseudomonas sabulinigri</name>
    <dbReference type="NCBI Taxonomy" id="472181"/>
    <lineage>
        <taxon>Bacteria</taxon>
        <taxon>Pseudomonadati</taxon>
        <taxon>Pseudomonadota</taxon>
        <taxon>Gammaproteobacteria</taxon>
        <taxon>Pseudomonadales</taxon>
        <taxon>Pseudomonadaceae</taxon>
        <taxon>Halopseudomonas</taxon>
    </lineage>
</organism>
<dbReference type="InterPro" id="IPR017972">
    <property type="entry name" value="Cyt_P450_CS"/>
</dbReference>
<keyword evidence="2" id="KW-0349">Heme</keyword>
<gene>
    <name evidence="3" type="ORF">SAMN05216271_3009</name>
</gene>
<dbReference type="EMBL" id="LT629763">
    <property type="protein sequence ID" value="SDS88886.1"/>
    <property type="molecule type" value="Genomic_DNA"/>
</dbReference>
<dbReference type="InterPro" id="IPR002397">
    <property type="entry name" value="Cyt_P450_B"/>
</dbReference>
<dbReference type="Pfam" id="PF00067">
    <property type="entry name" value="p450"/>
    <property type="match status" value="1"/>
</dbReference>
<comment type="similarity">
    <text evidence="1 2">Belongs to the cytochrome P450 family.</text>
</comment>
<dbReference type="InterPro" id="IPR001128">
    <property type="entry name" value="Cyt_P450"/>
</dbReference>
<dbReference type="GO" id="GO:0016705">
    <property type="term" value="F:oxidoreductase activity, acting on paired donors, with incorporation or reduction of molecular oxygen"/>
    <property type="evidence" value="ECO:0007669"/>
    <property type="project" value="InterPro"/>
</dbReference>
<evidence type="ECO:0000313" key="3">
    <source>
        <dbReference type="EMBL" id="SDS88886.1"/>
    </source>
</evidence>
<dbReference type="CDD" id="cd20629">
    <property type="entry name" value="P450_pinF1-like"/>
    <property type="match status" value="1"/>
</dbReference>
<reference evidence="4" key="1">
    <citation type="submission" date="2016-10" db="EMBL/GenBank/DDBJ databases">
        <authorList>
            <person name="Varghese N."/>
            <person name="Submissions S."/>
        </authorList>
    </citation>
    <scope>NUCLEOTIDE SEQUENCE [LARGE SCALE GENOMIC DNA]</scope>
    <source>
        <strain evidence="4">JCM 14963</strain>
    </source>
</reference>
<dbReference type="GO" id="GO:0004497">
    <property type="term" value="F:monooxygenase activity"/>
    <property type="evidence" value="ECO:0007669"/>
    <property type="project" value="UniProtKB-KW"/>
</dbReference>
<keyword evidence="2" id="KW-0560">Oxidoreductase</keyword>
<evidence type="ECO:0000313" key="4">
    <source>
        <dbReference type="Proteomes" id="UP000243413"/>
    </source>
</evidence>
<evidence type="ECO:0000256" key="1">
    <source>
        <dbReference type="ARBA" id="ARBA00010617"/>
    </source>
</evidence>
<dbReference type="RefSeq" id="WP_092287667.1">
    <property type="nucleotide sequence ID" value="NZ_LT629763.1"/>
</dbReference>
<proteinExistence type="inferred from homology"/>
<dbReference type="STRING" id="472181.SAMN05216271_3009"/>
<accession>A0A1H1VXA8</accession>
<dbReference type="PROSITE" id="PS00086">
    <property type="entry name" value="CYTOCHROME_P450"/>
    <property type="match status" value="1"/>
</dbReference>
<dbReference type="InterPro" id="IPR036396">
    <property type="entry name" value="Cyt_P450_sf"/>
</dbReference>
<name>A0A1H1VXA8_9GAMM</name>
<dbReference type="GO" id="GO:0005506">
    <property type="term" value="F:iron ion binding"/>
    <property type="evidence" value="ECO:0007669"/>
    <property type="project" value="InterPro"/>
</dbReference>